<proteinExistence type="predicted"/>
<dbReference type="Proteomes" id="UP000273516">
    <property type="component" value="Unassembled WGS sequence"/>
</dbReference>
<feature type="compositionally biased region" description="Basic and acidic residues" evidence="1">
    <location>
        <begin position="1"/>
        <end position="10"/>
    </location>
</feature>
<organism evidence="2 3">
    <name type="scientific">Paracoccus alkanivorans</name>
    <dbReference type="NCBI Taxonomy" id="2116655"/>
    <lineage>
        <taxon>Bacteria</taxon>
        <taxon>Pseudomonadati</taxon>
        <taxon>Pseudomonadota</taxon>
        <taxon>Alphaproteobacteria</taxon>
        <taxon>Rhodobacterales</taxon>
        <taxon>Paracoccaceae</taxon>
        <taxon>Paracoccus</taxon>
    </lineage>
</organism>
<sequence length="254" mass="28484">MNDVYHHSDDDVLQQPRRSSAVFTREDGDRCDCLARRWIKPSENAGNRLDRSFNFKSRVLVYQHVYGTGFKQLPAIVGQFMGNEQDVIQPAIGPQGIDHRPRARALVIDASDFRPLPQSTPNETARPVAPLPAFMHRDDTAIRIALLQDSPEPGVAFLLPDHGQEPGNDNHISTVPPEQSPHQLSGQPPRAIIVRADIDRARATDIGRQGHNRLTCGNETAQHLRQPFVMGNANDERIMGRPDLTYLPDDFRRA</sequence>
<accession>A0A3M0M5Z5</accession>
<comment type="caution">
    <text evidence="2">The sequence shown here is derived from an EMBL/GenBank/DDBJ whole genome shotgun (WGS) entry which is preliminary data.</text>
</comment>
<evidence type="ECO:0000313" key="2">
    <source>
        <dbReference type="EMBL" id="RMC33202.1"/>
    </source>
</evidence>
<evidence type="ECO:0000256" key="1">
    <source>
        <dbReference type="SAM" id="MobiDB-lite"/>
    </source>
</evidence>
<gene>
    <name evidence="2" type="ORF">C9E81_16835</name>
</gene>
<feature type="region of interest" description="Disordered" evidence="1">
    <location>
        <begin position="1"/>
        <end position="21"/>
    </location>
</feature>
<dbReference type="EMBL" id="QOKZ01000007">
    <property type="protein sequence ID" value="RMC33202.1"/>
    <property type="molecule type" value="Genomic_DNA"/>
</dbReference>
<dbReference type="AlphaFoldDB" id="A0A3M0M5Z5"/>
<keyword evidence="3" id="KW-1185">Reference proteome</keyword>
<evidence type="ECO:0000313" key="3">
    <source>
        <dbReference type="Proteomes" id="UP000273516"/>
    </source>
</evidence>
<protein>
    <submittedName>
        <fullName evidence="2">Uncharacterized protein</fullName>
    </submittedName>
</protein>
<reference evidence="2 3" key="1">
    <citation type="submission" date="2018-07" db="EMBL/GenBank/DDBJ databases">
        <authorList>
            <person name="Zhang Y."/>
            <person name="Wang L."/>
            <person name="Ma S."/>
        </authorList>
    </citation>
    <scope>NUCLEOTIDE SEQUENCE [LARGE SCALE GENOMIC DNA]</scope>
    <source>
        <strain evidence="2 3">4-2</strain>
    </source>
</reference>
<name>A0A3M0M5Z5_9RHOB</name>